<evidence type="ECO:0000256" key="1">
    <source>
        <dbReference type="ARBA" id="ARBA00008828"/>
    </source>
</evidence>
<feature type="domain" description="Interferon-related developmental regulator N-terminal" evidence="3">
    <location>
        <begin position="30"/>
        <end position="272"/>
    </location>
</feature>
<dbReference type="Pfam" id="PF05004">
    <property type="entry name" value="IFRD"/>
    <property type="match status" value="1"/>
</dbReference>
<comment type="caution">
    <text evidence="4">The sequence shown here is derived from an EMBL/GenBank/DDBJ whole genome shotgun (WGS) entry which is preliminary data.</text>
</comment>
<evidence type="ECO:0000256" key="2">
    <source>
        <dbReference type="SAM" id="MobiDB-lite"/>
    </source>
</evidence>
<name>A0A9Q1LWZ4_9SOLA</name>
<dbReference type="PANTHER" id="PTHR12354">
    <property type="entry name" value="INTERFERON-RELATED DEVELOPMENTAL REGULATOR"/>
    <property type="match status" value="1"/>
</dbReference>
<dbReference type="AlphaFoldDB" id="A0A9Q1LWZ4"/>
<dbReference type="InterPro" id="IPR011989">
    <property type="entry name" value="ARM-like"/>
</dbReference>
<reference evidence="5" key="1">
    <citation type="journal article" date="2023" name="Proc. Natl. Acad. Sci. U.S.A.">
        <title>Genomic and structural basis for evolution of tropane alkaloid biosynthesis.</title>
        <authorList>
            <person name="Wanga Y.-J."/>
            <person name="Taina T."/>
            <person name="Yua J.-Y."/>
            <person name="Lia J."/>
            <person name="Xua B."/>
            <person name="Chenc J."/>
            <person name="D'Auriad J.C."/>
            <person name="Huanga J.-P."/>
            <person name="Huanga S.-X."/>
        </authorList>
    </citation>
    <scope>NUCLEOTIDE SEQUENCE [LARGE SCALE GENOMIC DNA]</scope>
    <source>
        <strain evidence="5">cv. KIB-2019</strain>
    </source>
</reference>
<dbReference type="InterPro" id="IPR007701">
    <property type="entry name" value="Interferon-rel_develop_reg_N"/>
</dbReference>
<keyword evidence="5" id="KW-1185">Reference proteome</keyword>
<organism evidence="4 5">
    <name type="scientific">Anisodus acutangulus</name>
    <dbReference type="NCBI Taxonomy" id="402998"/>
    <lineage>
        <taxon>Eukaryota</taxon>
        <taxon>Viridiplantae</taxon>
        <taxon>Streptophyta</taxon>
        <taxon>Embryophyta</taxon>
        <taxon>Tracheophyta</taxon>
        <taxon>Spermatophyta</taxon>
        <taxon>Magnoliopsida</taxon>
        <taxon>eudicotyledons</taxon>
        <taxon>Gunneridae</taxon>
        <taxon>Pentapetalae</taxon>
        <taxon>asterids</taxon>
        <taxon>lamiids</taxon>
        <taxon>Solanales</taxon>
        <taxon>Solanaceae</taxon>
        <taxon>Solanoideae</taxon>
        <taxon>Hyoscyameae</taxon>
        <taxon>Anisodus</taxon>
    </lineage>
</organism>
<accession>A0A9Q1LWZ4</accession>
<dbReference type="PANTHER" id="PTHR12354:SF15">
    <property type="entry name" value="INTERFERON-RELATED DEVELOPMENTAL REGULATOR N-TERMINAL DOMAIN-CONTAINING PROTEIN"/>
    <property type="match status" value="1"/>
</dbReference>
<dbReference type="InterPro" id="IPR039777">
    <property type="entry name" value="IFRD"/>
</dbReference>
<protein>
    <recommendedName>
        <fullName evidence="3">Interferon-related developmental regulator N-terminal domain-containing protein</fullName>
    </recommendedName>
</protein>
<gene>
    <name evidence="4" type="ORF">K7X08_017252</name>
</gene>
<dbReference type="OrthoDB" id="686784at2759"/>
<sequence length="419" mass="48081">MDVDKPNRRLTGDRRQKFNRQVGFTTPEDDSNKDSLHIPKKKLSPYLGQLFKKKSSARENALKTLVEEFESNVRYEFAESNFITLVHRCQNCLKRGSALEIDLALQLIGLVVLTLGAGDDAHEIYEELLVFLPQLLKSKFSHSVKVMECLSIVTLVAARDFVDTERSMEIIWQFMNQESKSKETKHPSSRTAAAISAWALLLSDINRWSIHHKKWIGLIPYLLTQLEEDDEHVNAASIEALALIFEIGSLEKFSNQAEEYESTKDMKDDIMKHVKRACSGTKPDALKILEDDYNKTTTLTLCGTRLTFSTWSQLKQLSYIRRFLGYGFTNHIMENEHLHNVFNFVPAKKSSGLELYKPEFEEVVVRVFLPDVRRETCSKRMNMSPSSVVSKGRTKLMSKYRSLAEEKKAGHYNADEELD</sequence>
<proteinExistence type="inferred from homology"/>
<dbReference type="Proteomes" id="UP001152561">
    <property type="component" value="Unassembled WGS sequence"/>
</dbReference>
<evidence type="ECO:0000259" key="3">
    <source>
        <dbReference type="Pfam" id="PF05004"/>
    </source>
</evidence>
<feature type="compositionally biased region" description="Basic and acidic residues" evidence="2">
    <location>
        <begin position="1"/>
        <end position="16"/>
    </location>
</feature>
<dbReference type="EMBL" id="JAJAGQ010000013">
    <property type="protein sequence ID" value="KAJ8544669.1"/>
    <property type="molecule type" value="Genomic_DNA"/>
</dbReference>
<dbReference type="Gene3D" id="1.25.10.10">
    <property type="entry name" value="Leucine-rich Repeat Variant"/>
    <property type="match status" value="1"/>
</dbReference>
<comment type="similarity">
    <text evidence="1">Belongs to the IFRD family.</text>
</comment>
<dbReference type="SUPFAM" id="SSF48371">
    <property type="entry name" value="ARM repeat"/>
    <property type="match status" value="1"/>
</dbReference>
<feature type="region of interest" description="Disordered" evidence="2">
    <location>
        <begin position="1"/>
        <end position="36"/>
    </location>
</feature>
<evidence type="ECO:0000313" key="4">
    <source>
        <dbReference type="EMBL" id="KAJ8544669.1"/>
    </source>
</evidence>
<evidence type="ECO:0000313" key="5">
    <source>
        <dbReference type="Proteomes" id="UP001152561"/>
    </source>
</evidence>
<dbReference type="InterPro" id="IPR016024">
    <property type="entry name" value="ARM-type_fold"/>
</dbReference>